<organism evidence="3 4">
    <name type="scientific">Coilia grayii</name>
    <name type="common">Gray's grenadier anchovy</name>
    <dbReference type="NCBI Taxonomy" id="363190"/>
    <lineage>
        <taxon>Eukaryota</taxon>
        <taxon>Metazoa</taxon>
        <taxon>Chordata</taxon>
        <taxon>Craniata</taxon>
        <taxon>Vertebrata</taxon>
        <taxon>Euteleostomi</taxon>
        <taxon>Actinopterygii</taxon>
        <taxon>Neopterygii</taxon>
        <taxon>Teleostei</taxon>
        <taxon>Clupei</taxon>
        <taxon>Clupeiformes</taxon>
        <taxon>Clupeoidei</taxon>
        <taxon>Engraulidae</taxon>
        <taxon>Coilinae</taxon>
        <taxon>Coilia</taxon>
    </lineage>
</organism>
<protein>
    <recommendedName>
        <fullName evidence="5">Actin-like protein</fullName>
    </recommendedName>
</protein>
<dbReference type="FunFam" id="3.30.420.40:FF:000050">
    <property type="entry name" value="Actin, alpha skeletal muscle"/>
    <property type="match status" value="1"/>
</dbReference>
<proteinExistence type="inferred from homology"/>
<dbReference type="InterPro" id="IPR043129">
    <property type="entry name" value="ATPase_NBD"/>
</dbReference>
<dbReference type="Pfam" id="PF00022">
    <property type="entry name" value="Actin"/>
    <property type="match status" value="2"/>
</dbReference>
<evidence type="ECO:0000313" key="4">
    <source>
        <dbReference type="Proteomes" id="UP001591681"/>
    </source>
</evidence>
<accession>A0ABD1JQI9</accession>
<comment type="similarity">
    <text evidence="1 2">Belongs to the actin family.</text>
</comment>
<reference evidence="3 4" key="1">
    <citation type="submission" date="2024-09" db="EMBL/GenBank/DDBJ databases">
        <title>A chromosome-level genome assembly of Gray's grenadier anchovy, Coilia grayii.</title>
        <authorList>
            <person name="Fu Z."/>
        </authorList>
    </citation>
    <scope>NUCLEOTIDE SEQUENCE [LARGE SCALE GENOMIC DNA]</scope>
    <source>
        <strain evidence="3">G4</strain>
        <tissue evidence="3">Muscle</tissue>
    </source>
</reference>
<keyword evidence="4" id="KW-1185">Reference proteome</keyword>
<evidence type="ECO:0000256" key="2">
    <source>
        <dbReference type="RuleBase" id="RU000487"/>
    </source>
</evidence>
<dbReference type="AlphaFoldDB" id="A0ABD1JQI9"/>
<sequence length="367" mass="40045">MECTTAVVFDVGSESVRAGHAGEAGPKCIMPSVVTMTHHSSAARPAASFVGSGTSVEAPTVRPVRNGVITHWDAMEWLWERAFSQLSAPSERHAVLLSDPPLSPRTQREKLAEVMFETFCVPGLYVENQSVLSMYSSGRTSGLVVESGVGCSYATPVHEGFYLPSNTCRVDYAGSSLDRYLRALLLESRTEIPEDGLVAEDIKRKCYVSPDINTERLKIDRNCVLCAPLQVKHVLPDGQEVELGRELFLCPEALFRPSAMGSREAGLPELAMNCLNMCDVSVKQQLRENVLLCGGSTLFRGLAERMQSELDRAVPGGGVRVVATGGRRHAVWLGGSVLAALNAFQNMWMRPAEYLEKGPHAVYRAFV</sequence>
<dbReference type="InterPro" id="IPR004000">
    <property type="entry name" value="Actin"/>
</dbReference>
<dbReference type="Gene3D" id="3.90.640.10">
    <property type="entry name" value="Actin, Chain A, domain 4"/>
    <property type="match status" value="1"/>
</dbReference>
<dbReference type="Gene3D" id="3.30.420.40">
    <property type="match status" value="2"/>
</dbReference>
<evidence type="ECO:0000313" key="3">
    <source>
        <dbReference type="EMBL" id="KAL2089117.1"/>
    </source>
</evidence>
<dbReference type="PRINTS" id="PR00190">
    <property type="entry name" value="ACTIN"/>
</dbReference>
<dbReference type="SUPFAM" id="SSF53067">
    <property type="entry name" value="Actin-like ATPase domain"/>
    <property type="match status" value="2"/>
</dbReference>
<evidence type="ECO:0008006" key="5">
    <source>
        <dbReference type="Google" id="ProtNLM"/>
    </source>
</evidence>
<evidence type="ECO:0000256" key="1">
    <source>
        <dbReference type="ARBA" id="ARBA00006752"/>
    </source>
</evidence>
<dbReference type="SMART" id="SM00268">
    <property type="entry name" value="ACTIN"/>
    <property type="match status" value="1"/>
</dbReference>
<dbReference type="Proteomes" id="UP001591681">
    <property type="component" value="Unassembled WGS sequence"/>
</dbReference>
<gene>
    <name evidence="3" type="ORF">ACEWY4_016016</name>
</gene>
<name>A0ABD1JQI9_9TELE</name>
<dbReference type="EMBL" id="JBHFQA010000013">
    <property type="protein sequence ID" value="KAL2089117.1"/>
    <property type="molecule type" value="Genomic_DNA"/>
</dbReference>
<dbReference type="PANTHER" id="PTHR11937">
    <property type="entry name" value="ACTIN"/>
    <property type="match status" value="1"/>
</dbReference>
<comment type="caution">
    <text evidence="3">The sequence shown here is derived from an EMBL/GenBank/DDBJ whole genome shotgun (WGS) entry which is preliminary data.</text>
</comment>